<reference evidence="6" key="1">
    <citation type="submission" date="2019-03" db="EMBL/GenBank/DDBJ databases">
        <title>Lake Tanganyika Metagenome-Assembled Genomes (MAGs).</title>
        <authorList>
            <person name="Tran P."/>
        </authorList>
    </citation>
    <scope>NUCLEOTIDE SEQUENCE</scope>
    <source>
        <strain evidence="6">M_DeepCast_400m_m2_100</strain>
    </source>
</reference>
<dbReference type="SUPFAM" id="SSF52540">
    <property type="entry name" value="P-loop containing nucleoside triphosphate hydrolases"/>
    <property type="match status" value="1"/>
</dbReference>
<keyword evidence="3" id="KW-0547">Nucleotide-binding</keyword>
<dbReference type="GO" id="GO:0005524">
    <property type="term" value="F:ATP binding"/>
    <property type="evidence" value="ECO:0007669"/>
    <property type="project" value="UniProtKB-KW"/>
</dbReference>
<sequence length="314" mass="34464">MIEVVSLSKRFGATVALEDVSFQVAAGEVLGFLGPNGAGKTTAMRIITCYIPQDGGAVRVGGLDTAERSVEVRRKIGYLPESAPLYHDMGVREYLGFVGRVRRIEPPLLGQRLEEMIEICGLKRMQHRLIGTLSKGYRQRVGLAQTLIHDPEVLILDEPTSGLDPNQIAEIRDLIKRIGREKTIILSTHILPEVEATCSRVIIINEGRIVASGTPRELTSRSQGAPRVYLTVEGAAAADVEPALRESGLGQEVRLIEALDGRARFALGCEAADPEAQLFRLAVRQGWTLTELKRETVSLEQVFTRLTTRETAES</sequence>
<dbReference type="CDD" id="cd03230">
    <property type="entry name" value="ABC_DR_subfamily_A"/>
    <property type="match status" value="1"/>
</dbReference>
<gene>
    <name evidence="6" type="ORF">FJY75_06230</name>
</gene>
<dbReference type="Pfam" id="PF00005">
    <property type="entry name" value="ABC_tran"/>
    <property type="match status" value="1"/>
</dbReference>
<protein>
    <submittedName>
        <fullName evidence="6">ATP-binding cassette domain-containing protein</fullName>
    </submittedName>
</protein>
<comment type="caution">
    <text evidence="6">The sequence shown here is derived from an EMBL/GenBank/DDBJ whole genome shotgun (WGS) entry which is preliminary data.</text>
</comment>
<evidence type="ECO:0000259" key="5">
    <source>
        <dbReference type="PROSITE" id="PS50893"/>
    </source>
</evidence>
<dbReference type="SMART" id="SM00382">
    <property type="entry name" value="AAA"/>
    <property type="match status" value="1"/>
</dbReference>
<dbReference type="Gene3D" id="3.40.50.300">
    <property type="entry name" value="P-loop containing nucleotide triphosphate hydrolases"/>
    <property type="match status" value="1"/>
</dbReference>
<comment type="similarity">
    <text evidence="1">Belongs to the ABC transporter superfamily.</text>
</comment>
<dbReference type="InterPro" id="IPR027417">
    <property type="entry name" value="P-loop_NTPase"/>
</dbReference>
<evidence type="ECO:0000256" key="4">
    <source>
        <dbReference type="ARBA" id="ARBA00022840"/>
    </source>
</evidence>
<proteinExistence type="inferred from homology"/>
<feature type="domain" description="ABC transporter" evidence="5">
    <location>
        <begin position="2"/>
        <end position="231"/>
    </location>
</feature>
<dbReference type="InterPro" id="IPR003439">
    <property type="entry name" value="ABC_transporter-like_ATP-bd"/>
</dbReference>
<dbReference type="Proteomes" id="UP000748308">
    <property type="component" value="Unassembled WGS sequence"/>
</dbReference>
<dbReference type="AlphaFoldDB" id="A0A938BNP2"/>
<evidence type="ECO:0000313" key="7">
    <source>
        <dbReference type="Proteomes" id="UP000748308"/>
    </source>
</evidence>
<dbReference type="PROSITE" id="PS50893">
    <property type="entry name" value="ABC_TRANSPORTER_2"/>
    <property type="match status" value="1"/>
</dbReference>
<dbReference type="EMBL" id="VGIY01000124">
    <property type="protein sequence ID" value="MBM3317433.1"/>
    <property type="molecule type" value="Genomic_DNA"/>
</dbReference>
<dbReference type="PANTHER" id="PTHR43335">
    <property type="entry name" value="ABC TRANSPORTER, ATP-BINDING PROTEIN"/>
    <property type="match status" value="1"/>
</dbReference>
<dbReference type="GO" id="GO:0016887">
    <property type="term" value="F:ATP hydrolysis activity"/>
    <property type="evidence" value="ECO:0007669"/>
    <property type="project" value="InterPro"/>
</dbReference>
<evidence type="ECO:0000256" key="1">
    <source>
        <dbReference type="ARBA" id="ARBA00005417"/>
    </source>
</evidence>
<accession>A0A938BNP2</accession>
<dbReference type="InterPro" id="IPR003593">
    <property type="entry name" value="AAA+_ATPase"/>
</dbReference>
<dbReference type="PANTHER" id="PTHR43335:SF4">
    <property type="entry name" value="ABC TRANSPORTER, ATP-BINDING PROTEIN"/>
    <property type="match status" value="1"/>
</dbReference>
<evidence type="ECO:0000256" key="3">
    <source>
        <dbReference type="ARBA" id="ARBA00022741"/>
    </source>
</evidence>
<keyword evidence="2" id="KW-0813">Transport</keyword>
<name>A0A938BNP2_UNCEI</name>
<keyword evidence="4 6" id="KW-0067">ATP-binding</keyword>
<evidence type="ECO:0000313" key="6">
    <source>
        <dbReference type="EMBL" id="MBM3317433.1"/>
    </source>
</evidence>
<evidence type="ECO:0000256" key="2">
    <source>
        <dbReference type="ARBA" id="ARBA00022448"/>
    </source>
</evidence>
<organism evidence="6 7">
    <name type="scientific">Eiseniibacteriota bacterium</name>
    <dbReference type="NCBI Taxonomy" id="2212470"/>
    <lineage>
        <taxon>Bacteria</taxon>
        <taxon>Candidatus Eiseniibacteriota</taxon>
    </lineage>
</organism>